<keyword evidence="3" id="KW-0858">Xylan degradation</keyword>
<dbReference type="PANTHER" id="PTHR31490">
    <property type="entry name" value="GLYCOSYL HYDROLASE"/>
    <property type="match status" value="1"/>
</dbReference>
<dbReference type="InterPro" id="IPR001000">
    <property type="entry name" value="GH10_dom"/>
</dbReference>
<feature type="compositionally biased region" description="Low complexity" evidence="10">
    <location>
        <begin position="62"/>
        <end position="71"/>
    </location>
</feature>
<dbReference type="SUPFAM" id="SSF51445">
    <property type="entry name" value="(Trans)glycosidases"/>
    <property type="match status" value="1"/>
</dbReference>
<comment type="catalytic activity">
    <reaction evidence="1 9">
        <text>Endohydrolysis of (1-&gt;4)-beta-D-xylosidic linkages in xylans.</text>
        <dbReference type="EC" id="3.2.1.8"/>
    </reaction>
</comment>
<name>A0A4P2QDJ9_SORCE</name>
<evidence type="ECO:0000256" key="3">
    <source>
        <dbReference type="ARBA" id="ARBA00022651"/>
    </source>
</evidence>
<dbReference type="PANTHER" id="PTHR31490:SF88">
    <property type="entry name" value="BETA-XYLANASE"/>
    <property type="match status" value="1"/>
</dbReference>
<dbReference type="Pfam" id="PF00331">
    <property type="entry name" value="Glyco_hydro_10"/>
    <property type="match status" value="1"/>
</dbReference>
<feature type="domain" description="GH10" evidence="11">
    <location>
        <begin position="119"/>
        <end position="447"/>
    </location>
</feature>
<feature type="region of interest" description="Disordered" evidence="10">
    <location>
        <begin position="28"/>
        <end position="127"/>
    </location>
</feature>
<keyword evidence="6 9" id="KW-0119">Carbohydrate metabolism</keyword>
<dbReference type="RefSeq" id="WP_129356322.1">
    <property type="nucleotide sequence ID" value="NZ_CP012670.1"/>
</dbReference>
<evidence type="ECO:0000259" key="11">
    <source>
        <dbReference type="PROSITE" id="PS51760"/>
    </source>
</evidence>
<dbReference type="InterPro" id="IPR044846">
    <property type="entry name" value="GH10"/>
</dbReference>
<feature type="compositionally biased region" description="Gly residues" evidence="10">
    <location>
        <begin position="85"/>
        <end position="110"/>
    </location>
</feature>
<dbReference type="Proteomes" id="UP000295781">
    <property type="component" value="Chromosome"/>
</dbReference>
<keyword evidence="7 9" id="KW-0326">Glycosidase</keyword>
<proteinExistence type="inferred from homology"/>
<evidence type="ECO:0000256" key="5">
    <source>
        <dbReference type="ARBA" id="ARBA00022801"/>
    </source>
</evidence>
<dbReference type="SMART" id="SM00633">
    <property type="entry name" value="Glyco_10"/>
    <property type="match status" value="1"/>
</dbReference>
<keyword evidence="4" id="KW-0732">Signal</keyword>
<dbReference type="PRINTS" id="PR00134">
    <property type="entry name" value="GLHYDRLASE10"/>
</dbReference>
<evidence type="ECO:0000256" key="9">
    <source>
        <dbReference type="RuleBase" id="RU361174"/>
    </source>
</evidence>
<evidence type="ECO:0000256" key="4">
    <source>
        <dbReference type="ARBA" id="ARBA00022729"/>
    </source>
</evidence>
<dbReference type="PROSITE" id="PS51760">
    <property type="entry name" value="GH10_2"/>
    <property type="match status" value="1"/>
</dbReference>
<comment type="similarity">
    <text evidence="2 9">Belongs to the glycosyl hydrolase 10 (cellulase F) family.</text>
</comment>
<evidence type="ECO:0000256" key="8">
    <source>
        <dbReference type="ARBA" id="ARBA00023326"/>
    </source>
</evidence>
<protein>
    <recommendedName>
        <fullName evidence="9">Beta-xylanase</fullName>
        <ecNumber evidence="9">3.2.1.8</ecNumber>
    </recommendedName>
</protein>
<dbReference type="Gene3D" id="3.20.20.80">
    <property type="entry name" value="Glycosidases"/>
    <property type="match status" value="1"/>
</dbReference>
<dbReference type="AlphaFoldDB" id="A0A4P2QDJ9"/>
<evidence type="ECO:0000313" key="12">
    <source>
        <dbReference type="EMBL" id="AUX27864.1"/>
    </source>
</evidence>
<evidence type="ECO:0000256" key="7">
    <source>
        <dbReference type="ARBA" id="ARBA00023295"/>
    </source>
</evidence>
<dbReference type="GO" id="GO:0045493">
    <property type="term" value="P:xylan catabolic process"/>
    <property type="evidence" value="ECO:0007669"/>
    <property type="project" value="UniProtKB-KW"/>
</dbReference>
<evidence type="ECO:0000256" key="2">
    <source>
        <dbReference type="ARBA" id="ARBA00007495"/>
    </source>
</evidence>
<evidence type="ECO:0000256" key="1">
    <source>
        <dbReference type="ARBA" id="ARBA00000681"/>
    </source>
</evidence>
<dbReference type="InterPro" id="IPR017853">
    <property type="entry name" value="GH"/>
</dbReference>
<gene>
    <name evidence="12" type="ORF">SOCEGT47_084630</name>
</gene>
<dbReference type="EC" id="3.2.1.8" evidence="9"/>
<evidence type="ECO:0000256" key="6">
    <source>
        <dbReference type="ARBA" id="ARBA00023277"/>
    </source>
</evidence>
<organism evidence="12 13">
    <name type="scientific">Sorangium cellulosum</name>
    <name type="common">Polyangium cellulosum</name>
    <dbReference type="NCBI Taxonomy" id="56"/>
    <lineage>
        <taxon>Bacteria</taxon>
        <taxon>Pseudomonadati</taxon>
        <taxon>Myxococcota</taxon>
        <taxon>Polyangia</taxon>
        <taxon>Polyangiales</taxon>
        <taxon>Polyangiaceae</taxon>
        <taxon>Sorangium</taxon>
    </lineage>
</organism>
<accession>A0A4P2QDJ9</accession>
<feature type="compositionally biased region" description="Gly residues" evidence="10">
    <location>
        <begin position="28"/>
        <end position="44"/>
    </location>
</feature>
<keyword evidence="5 9" id="KW-0378">Hydrolase</keyword>
<evidence type="ECO:0000256" key="10">
    <source>
        <dbReference type="SAM" id="MobiDB-lite"/>
    </source>
</evidence>
<keyword evidence="8 9" id="KW-0624">Polysaccharide degradation</keyword>
<reference evidence="12 13" key="1">
    <citation type="submission" date="2015-09" db="EMBL/GenBank/DDBJ databases">
        <title>Sorangium comparison.</title>
        <authorList>
            <person name="Zaburannyi N."/>
            <person name="Bunk B."/>
            <person name="Overmann J."/>
            <person name="Mueller R."/>
        </authorList>
    </citation>
    <scope>NUCLEOTIDE SEQUENCE [LARGE SCALE GENOMIC DNA]</scope>
    <source>
        <strain evidence="12 13">So ceGT47</strain>
    </source>
</reference>
<dbReference type="GO" id="GO:0031176">
    <property type="term" value="F:endo-1,4-beta-xylanase activity"/>
    <property type="evidence" value="ECO:0007669"/>
    <property type="project" value="UniProtKB-EC"/>
</dbReference>
<feature type="compositionally biased region" description="Low complexity" evidence="10">
    <location>
        <begin position="45"/>
        <end position="54"/>
    </location>
</feature>
<dbReference type="EMBL" id="CP012670">
    <property type="protein sequence ID" value="AUX27864.1"/>
    <property type="molecule type" value="Genomic_DNA"/>
</dbReference>
<evidence type="ECO:0000313" key="13">
    <source>
        <dbReference type="Proteomes" id="UP000295781"/>
    </source>
</evidence>
<dbReference type="OrthoDB" id="9815836at2"/>
<sequence>MRSAPLTLLLSAFLCAIGCSDGGDGGGETGGGDVDATSGTGGAPGVTTGTTGATTGTGGAPGVTTGTTGATTGTGGAPGVTTGTTGTGGADGTGGGTGGSDGNTGGGGSTEGPAERTPAASASTLREAGEKANPPLLIGAAISASGLNDGNYSRVAAAEHNYVTAENEMKWDALEPNPGQFSWGSADRIVSWAQQNNMKVKGHTLVWHSQLPGWMNNLRGAQQVEQAMRRHIENVMGHFKGKVEHWDVVNEAVLTDSDTGVGNPRMRPTVFYNELGEEYLDLAFKIAREQDPSVKLYYNDYSIDARNDKADFVYEMIKGMVERGVPIDGVGFQMHIGPPNNEAGGADVAYNLKRFADLGLEVLISEMDINRCGNQVTAEEQLTYYHDIVEACFLMPKCVAVTFWGINDGRSWLNSWQTAMCNGGNSQSLLFNDQYQKKETYNRVMDALLGR</sequence>